<evidence type="ECO:0000256" key="1">
    <source>
        <dbReference type="SAM" id="Phobius"/>
    </source>
</evidence>
<keyword evidence="3" id="KW-1185">Reference proteome</keyword>
<dbReference type="AlphaFoldDB" id="A0A4R2RQX1"/>
<comment type="caution">
    <text evidence="2">The sequence shown here is derived from an EMBL/GenBank/DDBJ whole genome shotgun (WGS) entry which is preliminary data.</text>
</comment>
<dbReference type="RefSeq" id="WP_131918596.1">
    <property type="nucleotide sequence ID" value="NZ_JAOQNU010000006.1"/>
</dbReference>
<accession>A0A4R2RQX1</accession>
<keyword evidence="1" id="KW-0812">Transmembrane</keyword>
<evidence type="ECO:0000313" key="2">
    <source>
        <dbReference type="EMBL" id="TCP65179.1"/>
    </source>
</evidence>
<reference evidence="2 3" key="1">
    <citation type="submission" date="2019-03" db="EMBL/GenBank/DDBJ databases">
        <title>Genomic Encyclopedia of Type Strains, Phase IV (KMG-IV): sequencing the most valuable type-strain genomes for metagenomic binning, comparative biology and taxonomic classification.</title>
        <authorList>
            <person name="Goeker M."/>
        </authorList>
    </citation>
    <scope>NUCLEOTIDE SEQUENCE [LARGE SCALE GENOMIC DNA]</scope>
    <source>
        <strain evidence="2 3">DSM 11170</strain>
    </source>
</reference>
<dbReference type="Proteomes" id="UP000294813">
    <property type="component" value="Unassembled WGS sequence"/>
</dbReference>
<protein>
    <submittedName>
        <fullName evidence="2">Uncharacterized protein</fullName>
    </submittedName>
</protein>
<name>A0A4R2RQX1_9FIRM</name>
<dbReference type="EMBL" id="SLXT01000006">
    <property type="protein sequence ID" value="TCP65179.1"/>
    <property type="molecule type" value="Genomic_DNA"/>
</dbReference>
<evidence type="ECO:0000313" key="3">
    <source>
        <dbReference type="Proteomes" id="UP000294813"/>
    </source>
</evidence>
<feature type="transmembrane region" description="Helical" evidence="1">
    <location>
        <begin position="77"/>
        <end position="101"/>
    </location>
</feature>
<gene>
    <name evidence="2" type="ORF">EDD73_10662</name>
</gene>
<dbReference type="OrthoDB" id="2088420at2"/>
<sequence length="120" mass="13800">MCCEKGRSTYMMCDHLRQMVGQTFKAEVRTPQGETREYQGRLVAVGDDFIELETESPTPAQGEDVEIKQFGRGFGRVILPTLLLTSLLPYTLGGYGGPFFYPYPYAYPYPYSYPGYRRRR</sequence>
<keyword evidence="1" id="KW-0472">Membrane</keyword>
<proteinExistence type="predicted"/>
<keyword evidence="1" id="KW-1133">Transmembrane helix</keyword>
<organism evidence="2 3">
    <name type="scientific">Heliophilum fasciatum</name>
    <dbReference type="NCBI Taxonomy" id="35700"/>
    <lineage>
        <taxon>Bacteria</taxon>
        <taxon>Bacillati</taxon>
        <taxon>Bacillota</taxon>
        <taxon>Clostridia</taxon>
        <taxon>Eubacteriales</taxon>
        <taxon>Heliobacteriaceae</taxon>
        <taxon>Heliophilum</taxon>
    </lineage>
</organism>